<evidence type="ECO:0000313" key="2">
    <source>
        <dbReference type="Proteomes" id="UP000295554"/>
    </source>
</evidence>
<protein>
    <submittedName>
        <fullName evidence="1">DUF393 domain-containing protein</fullName>
    </submittedName>
</protein>
<gene>
    <name evidence="1" type="ORF">E2F43_07570</name>
</gene>
<dbReference type="PANTHER" id="PTHR34290:SF2">
    <property type="entry name" value="OS04G0668800 PROTEIN"/>
    <property type="match status" value="1"/>
</dbReference>
<keyword evidence="2" id="KW-1185">Reference proteome</keyword>
<evidence type="ECO:0000313" key="1">
    <source>
        <dbReference type="EMBL" id="TDG13392.1"/>
    </source>
</evidence>
<dbReference type="OrthoDB" id="5294764at2"/>
<sequence length="126" mass="14959">MENNRQHCAQSTLYYDGHCSLCTREMARLAEFKDTGLRLQDIHQLDDFRGLPDRDTLLRNLHLKTAEGRLLTGVDANVAAWQGTRYRHLVGWMRWPVVKPVADAVYRWWARWRYRRLYGNNGNQQQ</sequence>
<dbReference type="AlphaFoldDB" id="A0A4R5LRC2"/>
<reference evidence="1 2" key="1">
    <citation type="submission" date="2019-03" db="EMBL/GenBank/DDBJ databases">
        <title>Seongchinamella monodicae gen. nov., sp. nov., a novel member of the Gammaproteobacteria isolated from a tidal mudflat of beach.</title>
        <authorList>
            <person name="Yang H.G."/>
            <person name="Kang J.W."/>
            <person name="Lee S.D."/>
        </authorList>
    </citation>
    <scope>NUCLEOTIDE SEQUENCE [LARGE SCALE GENOMIC DNA]</scope>
    <source>
        <strain evidence="1 2">GH4-78</strain>
    </source>
</reference>
<comment type="caution">
    <text evidence="1">The sequence shown here is derived from an EMBL/GenBank/DDBJ whole genome shotgun (WGS) entry which is preliminary data.</text>
</comment>
<dbReference type="RefSeq" id="WP_133211322.1">
    <property type="nucleotide sequence ID" value="NZ_SMSE01000002.1"/>
</dbReference>
<organism evidence="1 2">
    <name type="scientific">Seongchinamella unica</name>
    <dbReference type="NCBI Taxonomy" id="2547392"/>
    <lineage>
        <taxon>Bacteria</taxon>
        <taxon>Pseudomonadati</taxon>
        <taxon>Pseudomonadota</taxon>
        <taxon>Gammaproteobacteria</taxon>
        <taxon>Cellvibrionales</taxon>
        <taxon>Halieaceae</taxon>
        <taxon>Seongchinamella</taxon>
    </lineage>
</organism>
<dbReference type="InterPro" id="IPR007263">
    <property type="entry name" value="DCC1-like"/>
</dbReference>
<name>A0A4R5LRC2_9GAMM</name>
<dbReference type="GO" id="GO:0015035">
    <property type="term" value="F:protein-disulfide reductase activity"/>
    <property type="evidence" value="ECO:0007669"/>
    <property type="project" value="InterPro"/>
</dbReference>
<dbReference type="Proteomes" id="UP000295554">
    <property type="component" value="Unassembled WGS sequence"/>
</dbReference>
<dbReference type="Pfam" id="PF04134">
    <property type="entry name" value="DCC1-like"/>
    <property type="match status" value="1"/>
</dbReference>
<accession>A0A4R5LRC2</accession>
<dbReference type="InterPro" id="IPR044691">
    <property type="entry name" value="DCC1_Trx"/>
</dbReference>
<proteinExistence type="predicted"/>
<dbReference type="EMBL" id="SMSE01000002">
    <property type="protein sequence ID" value="TDG13392.1"/>
    <property type="molecule type" value="Genomic_DNA"/>
</dbReference>
<dbReference type="PANTHER" id="PTHR34290">
    <property type="entry name" value="SI:CH73-390P7.2"/>
    <property type="match status" value="1"/>
</dbReference>